<reference evidence="2" key="1">
    <citation type="submission" date="2017-09" db="EMBL/GenBank/DDBJ databases">
        <title>Depth-based differentiation of microbial function through sediment-hosted aquifers and enrichment of novel symbionts in the deep terrestrial subsurface.</title>
        <authorList>
            <person name="Probst A.J."/>
            <person name="Ladd B."/>
            <person name="Jarett J.K."/>
            <person name="Geller-Mcgrath D.E."/>
            <person name="Sieber C.M.K."/>
            <person name="Emerson J.B."/>
            <person name="Anantharaman K."/>
            <person name="Thomas B.C."/>
            <person name="Malmstrom R."/>
            <person name="Stieglmeier M."/>
            <person name="Klingl A."/>
            <person name="Woyke T."/>
            <person name="Ryan C.M."/>
            <person name="Banfield J.F."/>
        </authorList>
    </citation>
    <scope>NUCLEOTIDE SEQUENCE [LARGE SCALE GENOMIC DNA]</scope>
</reference>
<feature type="non-terminal residue" evidence="1">
    <location>
        <position position="89"/>
    </location>
</feature>
<evidence type="ECO:0000313" key="2">
    <source>
        <dbReference type="Proteomes" id="UP000230611"/>
    </source>
</evidence>
<accession>A0A2M8AHM0</accession>
<dbReference type="AlphaFoldDB" id="A0A2M8AHM0"/>
<proteinExistence type="predicted"/>
<protein>
    <submittedName>
        <fullName evidence="1">Uncharacterized protein</fullName>
    </submittedName>
</protein>
<name>A0A2M8AHM0_9BACT</name>
<evidence type="ECO:0000313" key="1">
    <source>
        <dbReference type="EMBL" id="PJB17089.1"/>
    </source>
</evidence>
<comment type="caution">
    <text evidence="1">The sequence shown here is derived from an EMBL/GenBank/DDBJ whole genome shotgun (WGS) entry which is preliminary data.</text>
</comment>
<dbReference type="EMBL" id="PFUO01000070">
    <property type="protein sequence ID" value="PJB17089.1"/>
    <property type="molecule type" value="Genomic_DNA"/>
</dbReference>
<organism evidence="1 2">
    <name type="scientific">Candidatus Falkowbacteria bacterium CG_4_9_14_3_um_filter_38_19</name>
    <dbReference type="NCBI Taxonomy" id="1974559"/>
    <lineage>
        <taxon>Bacteria</taxon>
        <taxon>Candidatus Falkowiibacteriota</taxon>
    </lineage>
</organism>
<gene>
    <name evidence="1" type="ORF">CO116_01420</name>
</gene>
<sequence length="89" mass="10385">MLTKNPRYSLLAPQVRGLILGIENTFNPASARLPRIFGARKRLLNYLIYLINLLQNNISANFSKFRLQNLKSSSAYNRQRARKEKFIFL</sequence>
<dbReference type="Proteomes" id="UP000230611">
    <property type="component" value="Unassembled WGS sequence"/>
</dbReference>